<dbReference type="PANTHER" id="PTHR43804:SF7">
    <property type="entry name" value="LD18447P"/>
    <property type="match status" value="1"/>
</dbReference>
<dbReference type="SUPFAM" id="SSF75620">
    <property type="entry name" value="Release factor"/>
    <property type="match status" value="1"/>
</dbReference>
<dbReference type="GO" id="GO:0003747">
    <property type="term" value="F:translation release factor activity"/>
    <property type="evidence" value="ECO:0007669"/>
    <property type="project" value="InterPro"/>
</dbReference>
<keyword evidence="4" id="KW-0175">Coiled coil</keyword>
<dbReference type="InterPro" id="IPR000352">
    <property type="entry name" value="Pep_chain_release_fac_I"/>
</dbReference>
<protein>
    <recommendedName>
        <fullName evidence="5">Prokaryotic-type class I peptide chain release factors domain-containing protein</fullName>
    </recommendedName>
</protein>
<evidence type="ECO:0000256" key="4">
    <source>
        <dbReference type="SAM" id="Coils"/>
    </source>
</evidence>
<dbReference type="Pfam" id="PF00472">
    <property type="entry name" value="RF-1"/>
    <property type="match status" value="1"/>
</dbReference>
<dbReference type="InterPro" id="IPR005139">
    <property type="entry name" value="PCRF"/>
</dbReference>
<proteinExistence type="inferred from homology"/>
<dbReference type="Gene3D" id="3.30.70.1660">
    <property type="match status" value="1"/>
</dbReference>
<dbReference type="InterPro" id="IPR050057">
    <property type="entry name" value="Prokaryotic/Mito_RF"/>
</dbReference>
<feature type="coiled-coil region" evidence="4">
    <location>
        <begin position="104"/>
        <end position="156"/>
    </location>
</feature>
<dbReference type="InterPro" id="IPR045853">
    <property type="entry name" value="Pep_chain_release_fac_I_sf"/>
</dbReference>
<dbReference type="EMBL" id="GECZ01003721">
    <property type="protein sequence ID" value="JAS66048.1"/>
    <property type="molecule type" value="Transcribed_RNA"/>
</dbReference>
<organism evidence="6">
    <name type="scientific">Cuerna arida</name>
    <dbReference type="NCBI Taxonomy" id="1464854"/>
    <lineage>
        <taxon>Eukaryota</taxon>
        <taxon>Metazoa</taxon>
        <taxon>Ecdysozoa</taxon>
        <taxon>Arthropoda</taxon>
        <taxon>Hexapoda</taxon>
        <taxon>Insecta</taxon>
        <taxon>Pterygota</taxon>
        <taxon>Neoptera</taxon>
        <taxon>Paraneoptera</taxon>
        <taxon>Hemiptera</taxon>
        <taxon>Auchenorrhyncha</taxon>
        <taxon>Membracoidea</taxon>
        <taxon>Cicadellidae</taxon>
        <taxon>Cicadellinae</taxon>
        <taxon>Proconiini</taxon>
        <taxon>Cuerna</taxon>
    </lineage>
</organism>
<sequence length="425" mass="49129">MFKSIRIYSGLVLTGVKELKRYSYDFYNVRFIRNCQAMNTKRERTSSHYKFYSDTLQNLCKYPFKIRFQSTAYCLDIDKLDQFLKNINADVLNSKFNVNINPLIFDLLTEKNKLEDTLKQLESMKESGGKDEKEMLDLIEEDLKQYKNELNQVYKQILDCLMPKENFEDCNDIVMEISPGVGGSEAMLFASELRDMYCGFLDYKGWQYFIAENDESDLGGVRHCSLLVSGPEAYNVLQHEAGVHRVQRVPVTERGGRVHTSTVSVAVLPQPSDIEVNLKETDLKIETKRASGAGGQHVNTTDSAVRITHIPTGIIVECQSCRSQVQNKTMAMKRLQAKIYEKELNQMDSDIRKKRKIQIGTSARSEKIRTYNFRDDRISDHRITTNLHNLREFLQGGEALDDLLCELRRWRHNLRIQQFISSLPS</sequence>
<keyword evidence="3" id="KW-0648">Protein biosynthesis</keyword>
<keyword evidence="2" id="KW-0488">Methylation</keyword>
<feature type="domain" description="Prokaryotic-type class I peptide chain release factors" evidence="5">
    <location>
        <begin position="289"/>
        <end position="305"/>
    </location>
</feature>
<dbReference type="PANTHER" id="PTHR43804">
    <property type="entry name" value="LD18447P"/>
    <property type="match status" value="1"/>
</dbReference>
<evidence type="ECO:0000259" key="5">
    <source>
        <dbReference type="PROSITE" id="PS00745"/>
    </source>
</evidence>
<reference evidence="6" key="1">
    <citation type="submission" date="2015-11" db="EMBL/GenBank/DDBJ databases">
        <title>De novo transcriptome assembly of four potential Pierce s Disease insect vectors from Arizona vineyards.</title>
        <authorList>
            <person name="Tassone E.E."/>
        </authorList>
    </citation>
    <scope>NUCLEOTIDE SEQUENCE</scope>
</reference>
<comment type="similarity">
    <text evidence="1">Belongs to the prokaryotic/mitochondrial release factor family.</text>
</comment>
<dbReference type="Gene3D" id="3.30.160.20">
    <property type="match status" value="1"/>
</dbReference>
<dbReference type="PROSITE" id="PS00745">
    <property type="entry name" value="RF_PROK_I"/>
    <property type="match status" value="1"/>
</dbReference>
<gene>
    <name evidence="6" type="ORF">g.7714</name>
</gene>
<name>A0A1B6GUD3_9HEMI</name>
<evidence type="ECO:0000313" key="6">
    <source>
        <dbReference type="EMBL" id="JAS66048.1"/>
    </source>
</evidence>
<evidence type="ECO:0000256" key="2">
    <source>
        <dbReference type="ARBA" id="ARBA00022481"/>
    </source>
</evidence>
<dbReference type="AlphaFoldDB" id="A0A1B6GUD3"/>
<evidence type="ECO:0000256" key="3">
    <source>
        <dbReference type="ARBA" id="ARBA00022917"/>
    </source>
</evidence>
<dbReference type="Pfam" id="PF03462">
    <property type="entry name" value="PCRF"/>
    <property type="match status" value="1"/>
</dbReference>
<accession>A0A1B6GUD3</accession>
<dbReference type="FunFam" id="3.30.160.20:FF:000004">
    <property type="entry name" value="Peptide chain release factor 1"/>
    <property type="match status" value="1"/>
</dbReference>
<evidence type="ECO:0000256" key="1">
    <source>
        <dbReference type="ARBA" id="ARBA00010835"/>
    </source>
</evidence>
<dbReference type="SMART" id="SM00937">
    <property type="entry name" value="PCRF"/>
    <property type="match status" value="1"/>
</dbReference>
<dbReference type="GO" id="GO:0005737">
    <property type="term" value="C:cytoplasm"/>
    <property type="evidence" value="ECO:0007669"/>
    <property type="project" value="UniProtKB-ARBA"/>
</dbReference>